<dbReference type="RefSeq" id="WP_112284385.1">
    <property type="nucleotide sequence ID" value="NZ_MASW01000006.1"/>
</dbReference>
<organism evidence="3 4">
    <name type="scientific">Prauserella muralis</name>
    <dbReference type="NCBI Taxonomy" id="588067"/>
    <lineage>
        <taxon>Bacteria</taxon>
        <taxon>Bacillati</taxon>
        <taxon>Actinomycetota</taxon>
        <taxon>Actinomycetes</taxon>
        <taxon>Pseudonocardiales</taxon>
        <taxon>Pseudonocardiaceae</taxon>
        <taxon>Prauserella</taxon>
    </lineage>
</organism>
<evidence type="ECO:0000313" key="4">
    <source>
        <dbReference type="Proteomes" id="UP000249915"/>
    </source>
</evidence>
<dbReference type="EMBL" id="MASW01000006">
    <property type="protein sequence ID" value="PXY21143.1"/>
    <property type="molecule type" value="Genomic_DNA"/>
</dbReference>
<name>A0A2V4AM80_9PSEU</name>
<reference evidence="3 4" key="1">
    <citation type="submission" date="2016-07" db="EMBL/GenBank/DDBJ databases">
        <title>Draft genome sequence of Prauserella muralis DSM 45305, isolated from a mould-covered wall in an indoor environment.</title>
        <authorList>
            <person name="Ruckert C."/>
            <person name="Albersmeier A."/>
            <person name="Jiang C.-L."/>
            <person name="Jiang Y."/>
            <person name="Kalinowski J."/>
            <person name="Schneider O."/>
            <person name="Winkler A."/>
            <person name="Zotchev S.B."/>
        </authorList>
    </citation>
    <scope>NUCLEOTIDE SEQUENCE [LARGE SCALE GENOMIC DNA]</scope>
    <source>
        <strain evidence="3 4">DSM 45305</strain>
    </source>
</reference>
<dbReference type="InterPro" id="IPR056911">
    <property type="entry name" value="Phage_Znf_bind_put"/>
</dbReference>
<feature type="compositionally biased region" description="Acidic residues" evidence="1">
    <location>
        <begin position="69"/>
        <end position="79"/>
    </location>
</feature>
<protein>
    <recommendedName>
        <fullName evidence="2">DNA-binding phage zinc finger domain-containing protein</fullName>
    </recommendedName>
</protein>
<accession>A0A2V4AM80</accession>
<proteinExistence type="predicted"/>
<dbReference type="Proteomes" id="UP000249915">
    <property type="component" value="Unassembled WGS sequence"/>
</dbReference>
<comment type="caution">
    <text evidence="3">The sequence shown here is derived from an EMBL/GenBank/DDBJ whole genome shotgun (WGS) entry which is preliminary data.</text>
</comment>
<sequence length="79" mass="8995">MTRRKTPGSRDGLFWNGPAEQDAPEVRPNPRPRPCPACRAVPFEPCTRPGRRGRRVRMGGYHPSRYDAPDEPPPTEERT</sequence>
<evidence type="ECO:0000313" key="3">
    <source>
        <dbReference type="EMBL" id="PXY21143.1"/>
    </source>
</evidence>
<keyword evidence="4" id="KW-1185">Reference proteome</keyword>
<dbReference type="AlphaFoldDB" id="A0A2V4AM80"/>
<feature type="region of interest" description="Disordered" evidence="1">
    <location>
        <begin position="1"/>
        <end position="79"/>
    </location>
</feature>
<feature type="domain" description="DNA-binding phage zinc finger" evidence="2">
    <location>
        <begin position="23"/>
        <end position="76"/>
    </location>
</feature>
<evidence type="ECO:0000256" key="1">
    <source>
        <dbReference type="SAM" id="MobiDB-lite"/>
    </source>
</evidence>
<evidence type="ECO:0000259" key="2">
    <source>
        <dbReference type="Pfam" id="PF24623"/>
    </source>
</evidence>
<gene>
    <name evidence="3" type="ORF">BAY60_27130</name>
</gene>
<dbReference type="Pfam" id="PF24623">
    <property type="entry name" value="Phage_zn_bind_8"/>
    <property type="match status" value="1"/>
</dbReference>